<keyword evidence="5" id="KW-1133">Transmembrane helix</keyword>
<feature type="transmembrane region" description="Helical" evidence="5">
    <location>
        <begin position="75"/>
        <end position="96"/>
    </location>
</feature>
<dbReference type="Gene3D" id="3.40.50.1820">
    <property type="entry name" value="alpha/beta hydrolase"/>
    <property type="match status" value="1"/>
</dbReference>
<dbReference type="PROSITE" id="PS00941">
    <property type="entry name" value="CARBOXYLESTERASE_B_2"/>
    <property type="match status" value="1"/>
</dbReference>
<dbReference type="InterPro" id="IPR019819">
    <property type="entry name" value="Carboxylesterase_B_CS"/>
</dbReference>
<dbReference type="AlphaFoldDB" id="A0A812BLU1"/>
<evidence type="ECO:0000256" key="2">
    <source>
        <dbReference type="ARBA" id="ARBA00022801"/>
    </source>
</evidence>
<sequence>MAPNVINREQSIDSNSDTSSPTEQEKSTRKHHNPMPIIVIMAPDNAFDHLLPEGTQYSSYPYHCSQQRYWRSKKATFLFCIVIMVLLALFCITIIATTNIVQQVVQSGHPPGPQPLIQTSCGPVKGEYQDGSWVFRGIPYAMPPIGHQRWKPPTSNQMPNGRCWEETHMATSYPSVCFQMDSNHSKVIGSEDCLYLNVWMPHNYDEKKPRLPVVVMMQGEGQSFHKDTPQKSFEFIRHYVNKAQAVFVSVNYRLDILGFLPTAQNLFGRQSREIVTGNFGLMDQILALKWIQKNIEDFGGNYSQVTVYGESSGTETMLGLLTSPKAQGLFQRMLVINPSFLPIQPFPQAVYANNSLFSHTGCHGDVECLMMLEGGELMMATSAHRLSKHKRFKEMLPPNHRFPLIIDGETLVSERGQIKEKRPEVPVMIGFSNWYTPCAEDHLERNFTKVVQLKFKLNVQSAKKIIMMYTKQKNESNGETLEEMLFDIKMCRAQKMLSNINFPVYYSIIRPHSLSLQESQEAKKNASSLQSSSANMGAHVKCSKQGNRDTHSLFLSELQQLWREGFSLIKTGRPSTSKVPNTTALISDNVITIEANYHQKECAFWSRHKTV</sequence>
<organism evidence="7 8">
    <name type="scientific">Acanthosepion pharaonis</name>
    <name type="common">Pharaoh cuttlefish</name>
    <name type="synonym">Sepia pharaonis</name>
    <dbReference type="NCBI Taxonomy" id="158019"/>
    <lineage>
        <taxon>Eukaryota</taxon>
        <taxon>Metazoa</taxon>
        <taxon>Spiralia</taxon>
        <taxon>Lophotrochozoa</taxon>
        <taxon>Mollusca</taxon>
        <taxon>Cephalopoda</taxon>
        <taxon>Coleoidea</taxon>
        <taxon>Decapodiformes</taxon>
        <taxon>Sepiida</taxon>
        <taxon>Sepiina</taxon>
        <taxon>Sepiidae</taxon>
        <taxon>Acanthosepion</taxon>
    </lineage>
</organism>
<reference evidence="7" key="1">
    <citation type="submission" date="2021-01" db="EMBL/GenBank/DDBJ databases">
        <authorList>
            <person name="Li R."/>
            <person name="Bekaert M."/>
        </authorList>
    </citation>
    <scope>NUCLEOTIDE SEQUENCE</scope>
    <source>
        <strain evidence="7">Farmed</strain>
    </source>
</reference>
<feature type="compositionally biased region" description="Polar residues" evidence="4">
    <location>
        <begin position="7"/>
        <end position="22"/>
    </location>
</feature>
<evidence type="ECO:0000313" key="7">
    <source>
        <dbReference type="EMBL" id="CAE1238257.1"/>
    </source>
</evidence>
<dbReference type="InterPro" id="IPR050309">
    <property type="entry name" value="Type-B_Carboxylest/Lipase"/>
</dbReference>
<name>A0A812BLU1_ACAPH</name>
<feature type="region of interest" description="Disordered" evidence="4">
    <location>
        <begin position="1"/>
        <end position="34"/>
    </location>
</feature>
<comment type="caution">
    <text evidence="7">The sequence shown here is derived from an EMBL/GenBank/DDBJ whole genome shotgun (WGS) entry which is preliminary data.</text>
</comment>
<dbReference type="OrthoDB" id="3200163at2759"/>
<dbReference type="InterPro" id="IPR019826">
    <property type="entry name" value="Carboxylesterase_B_AS"/>
</dbReference>
<dbReference type="EC" id="3.1.1.-" evidence="3"/>
<dbReference type="Proteomes" id="UP000597762">
    <property type="component" value="Unassembled WGS sequence"/>
</dbReference>
<evidence type="ECO:0000256" key="3">
    <source>
        <dbReference type="RuleBase" id="RU361235"/>
    </source>
</evidence>
<dbReference type="PROSITE" id="PS00122">
    <property type="entry name" value="CARBOXYLESTERASE_B_1"/>
    <property type="match status" value="1"/>
</dbReference>
<evidence type="ECO:0000256" key="1">
    <source>
        <dbReference type="ARBA" id="ARBA00005964"/>
    </source>
</evidence>
<dbReference type="SUPFAM" id="SSF53474">
    <property type="entry name" value="alpha/beta-Hydrolases"/>
    <property type="match status" value="1"/>
</dbReference>
<evidence type="ECO:0000256" key="4">
    <source>
        <dbReference type="SAM" id="MobiDB-lite"/>
    </source>
</evidence>
<dbReference type="GO" id="GO:0016787">
    <property type="term" value="F:hydrolase activity"/>
    <property type="evidence" value="ECO:0007669"/>
    <property type="project" value="UniProtKB-KW"/>
</dbReference>
<keyword evidence="2 3" id="KW-0378">Hydrolase</keyword>
<keyword evidence="5" id="KW-0472">Membrane</keyword>
<evidence type="ECO:0000313" key="8">
    <source>
        <dbReference type="Proteomes" id="UP000597762"/>
    </source>
</evidence>
<evidence type="ECO:0000259" key="6">
    <source>
        <dbReference type="Pfam" id="PF00135"/>
    </source>
</evidence>
<feature type="domain" description="Carboxylesterase type B" evidence="6">
    <location>
        <begin position="114"/>
        <end position="486"/>
    </location>
</feature>
<dbReference type="PANTHER" id="PTHR11559">
    <property type="entry name" value="CARBOXYLESTERASE"/>
    <property type="match status" value="1"/>
</dbReference>
<dbReference type="InterPro" id="IPR029058">
    <property type="entry name" value="AB_hydrolase_fold"/>
</dbReference>
<protein>
    <recommendedName>
        <fullName evidence="3">Carboxylic ester hydrolase</fullName>
        <ecNumber evidence="3">3.1.1.-</ecNumber>
    </recommendedName>
</protein>
<evidence type="ECO:0000256" key="5">
    <source>
        <dbReference type="SAM" id="Phobius"/>
    </source>
</evidence>
<dbReference type="InterPro" id="IPR002018">
    <property type="entry name" value="CarbesteraseB"/>
</dbReference>
<keyword evidence="5" id="KW-0812">Transmembrane</keyword>
<keyword evidence="8" id="KW-1185">Reference proteome</keyword>
<comment type="similarity">
    <text evidence="1 3">Belongs to the type-B carboxylesterase/lipase family.</text>
</comment>
<accession>A0A812BLU1</accession>
<dbReference type="EMBL" id="CAHIKZ030000779">
    <property type="protein sequence ID" value="CAE1238257.1"/>
    <property type="molecule type" value="Genomic_DNA"/>
</dbReference>
<gene>
    <name evidence="7" type="ORF">SPHA_21218</name>
</gene>
<dbReference type="Pfam" id="PF00135">
    <property type="entry name" value="COesterase"/>
    <property type="match status" value="1"/>
</dbReference>
<proteinExistence type="inferred from homology"/>